<evidence type="ECO:0000313" key="3">
    <source>
        <dbReference type="Proteomes" id="UP000594468"/>
    </source>
</evidence>
<organism evidence="2 3">
    <name type="scientific">Phototrophicus methaneseepsis</name>
    <dbReference type="NCBI Taxonomy" id="2710758"/>
    <lineage>
        <taxon>Bacteria</taxon>
        <taxon>Bacillati</taxon>
        <taxon>Chloroflexota</taxon>
        <taxon>Candidatus Thermofontia</taxon>
        <taxon>Phototrophicales</taxon>
        <taxon>Phototrophicaceae</taxon>
        <taxon>Phototrophicus</taxon>
    </lineage>
</organism>
<evidence type="ECO:0000256" key="1">
    <source>
        <dbReference type="SAM" id="SignalP"/>
    </source>
</evidence>
<accession>A0A7S8IDR6</accession>
<feature type="signal peptide" evidence="1">
    <location>
        <begin position="1"/>
        <end position="24"/>
    </location>
</feature>
<name>A0A7S8IDR6_9CHLR</name>
<keyword evidence="3" id="KW-1185">Reference proteome</keyword>
<dbReference type="AlphaFoldDB" id="A0A7S8IDR6"/>
<gene>
    <name evidence="2" type="ORF">G4Y79_00605</name>
</gene>
<proteinExistence type="predicted"/>
<dbReference type="KEGG" id="pmet:G4Y79_00605"/>
<reference evidence="2 3" key="1">
    <citation type="submission" date="2020-02" db="EMBL/GenBank/DDBJ databases">
        <authorList>
            <person name="Zheng R.K."/>
            <person name="Sun C.M."/>
        </authorList>
    </citation>
    <scope>NUCLEOTIDE SEQUENCE [LARGE SCALE GENOMIC DNA]</scope>
    <source>
        <strain evidence="3">rifampicinis</strain>
    </source>
</reference>
<protein>
    <submittedName>
        <fullName evidence="2">Uncharacterized protein</fullName>
    </submittedName>
</protein>
<sequence length="233" mass="24888">MKRFTISLILTLTMIFGFALSAQAQSCNISLNQVSAGTNNISFSFDASGCSGTMYAYVTNYNTDTELVFTSFGASNGTVGKSFGYSMGVEEGARIFLNLYSSNSNADATWSGSASSTAATIEGFTCSSDGRLNGKTCGGDNFAAYVNETEHGNTLQVWAADGGLALNVPASAIEAMPEQVDVNTLVYSADSDNYRLYKLTSGEYQLMVRKPDGKTSVMIFNLPFDGRVTTREE</sequence>
<evidence type="ECO:0000313" key="2">
    <source>
        <dbReference type="EMBL" id="QPC82905.1"/>
    </source>
</evidence>
<dbReference type="EMBL" id="CP062983">
    <property type="protein sequence ID" value="QPC82905.1"/>
    <property type="molecule type" value="Genomic_DNA"/>
</dbReference>
<dbReference type="Proteomes" id="UP000594468">
    <property type="component" value="Chromosome"/>
</dbReference>
<keyword evidence="1" id="KW-0732">Signal</keyword>
<dbReference type="RefSeq" id="WP_195170974.1">
    <property type="nucleotide sequence ID" value="NZ_CP062983.1"/>
</dbReference>
<feature type="chain" id="PRO_5032606709" evidence="1">
    <location>
        <begin position="25"/>
        <end position="233"/>
    </location>
</feature>